<name>A0A3D8QHH3_9EURO</name>
<organism evidence="1 2">
    <name type="scientific">Aspergillus mulundensis</name>
    <dbReference type="NCBI Taxonomy" id="1810919"/>
    <lineage>
        <taxon>Eukaryota</taxon>
        <taxon>Fungi</taxon>
        <taxon>Dikarya</taxon>
        <taxon>Ascomycota</taxon>
        <taxon>Pezizomycotina</taxon>
        <taxon>Eurotiomycetes</taxon>
        <taxon>Eurotiomycetidae</taxon>
        <taxon>Eurotiales</taxon>
        <taxon>Aspergillaceae</taxon>
        <taxon>Aspergillus</taxon>
        <taxon>Aspergillus subgen. Nidulantes</taxon>
    </lineage>
</organism>
<dbReference type="EMBL" id="PVWQ01000017">
    <property type="protein sequence ID" value="RDW61120.1"/>
    <property type="molecule type" value="Genomic_DNA"/>
</dbReference>
<gene>
    <name evidence="1" type="ORF">DSM5745_10618</name>
</gene>
<keyword evidence="2" id="KW-1185">Reference proteome</keyword>
<dbReference type="AlphaFoldDB" id="A0A3D8QHH3"/>
<dbReference type="RefSeq" id="XP_026598652.1">
    <property type="nucleotide sequence ID" value="XM_026752634.1"/>
</dbReference>
<evidence type="ECO:0000313" key="1">
    <source>
        <dbReference type="EMBL" id="RDW61120.1"/>
    </source>
</evidence>
<reference evidence="1 2" key="1">
    <citation type="journal article" date="2018" name="IMA Fungus">
        <title>IMA Genome-F 9: Draft genome sequence of Annulohypoxylon stygium, Aspergillus mulundensis, Berkeleyomyces basicola (syn. Thielaviopsis basicola), Ceratocystis smalleyi, two Cercospora beticola strains, Coleophoma cylindrospora, Fusarium fracticaudum, Phialophora cf. hyalina, and Morchella septimelata.</title>
        <authorList>
            <person name="Wingfield B.D."/>
            <person name="Bills G.F."/>
            <person name="Dong Y."/>
            <person name="Huang W."/>
            <person name="Nel W.J."/>
            <person name="Swalarsk-Parry B.S."/>
            <person name="Vaghefi N."/>
            <person name="Wilken P.M."/>
            <person name="An Z."/>
            <person name="de Beer Z.W."/>
            <person name="De Vos L."/>
            <person name="Chen L."/>
            <person name="Duong T.A."/>
            <person name="Gao Y."/>
            <person name="Hammerbacher A."/>
            <person name="Kikkert J.R."/>
            <person name="Li Y."/>
            <person name="Li H."/>
            <person name="Li K."/>
            <person name="Li Q."/>
            <person name="Liu X."/>
            <person name="Ma X."/>
            <person name="Naidoo K."/>
            <person name="Pethybridge S.J."/>
            <person name="Sun J."/>
            <person name="Steenkamp E.T."/>
            <person name="van der Nest M.A."/>
            <person name="van Wyk S."/>
            <person name="Wingfield M.J."/>
            <person name="Xiong C."/>
            <person name="Yue Q."/>
            <person name="Zhang X."/>
        </authorList>
    </citation>
    <scope>NUCLEOTIDE SEQUENCE [LARGE SCALE GENOMIC DNA]</scope>
    <source>
        <strain evidence="1 2">DSM 5745</strain>
    </source>
</reference>
<dbReference type="Proteomes" id="UP000256690">
    <property type="component" value="Unassembled WGS sequence"/>
</dbReference>
<evidence type="ECO:0000313" key="2">
    <source>
        <dbReference type="Proteomes" id="UP000256690"/>
    </source>
</evidence>
<protein>
    <submittedName>
        <fullName evidence="1">Uncharacterized protein</fullName>
    </submittedName>
</protein>
<proteinExistence type="predicted"/>
<accession>A0A3D8QHH3</accession>
<sequence length="189" mass="21736">MVGDHRRHHIPGAVHFHVHCQIERDDHFESGFFSRLVALNLVRQSESLFWMPDIQPGPPAANDEHFTLSNDPSLPAKKARPPWKNGFVTTCGPWSELRGIKILTPSAYLYSIMWCLLRDMGPDAEEDRPLRDRWSELGRHLWGRSNLVHGRFRDSWREISANAGVEYRPVTLALRQELLASGRLVNPKL</sequence>
<comment type="caution">
    <text evidence="1">The sequence shown here is derived from an EMBL/GenBank/DDBJ whole genome shotgun (WGS) entry which is preliminary data.</text>
</comment>
<dbReference type="GeneID" id="38120988"/>